<dbReference type="SUPFAM" id="SSF52540">
    <property type="entry name" value="P-loop containing nucleoside triphosphate hydrolases"/>
    <property type="match status" value="1"/>
</dbReference>
<dbReference type="InterPro" id="IPR027417">
    <property type="entry name" value="P-loop_NTPase"/>
</dbReference>
<protein>
    <submittedName>
        <fullName evidence="2">Dynamin family</fullName>
    </submittedName>
</protein>
<organism evidence="2">
    <name type="scientific">Acanthamoeba polyphaga mimivirus</name>
    <name type="common">APMV</name>
    <dbReference type="NCBI Taxonomy" id="212035"/>
    <lineage>
        <taxon>Viruses</taxon>
        <taxon>Varidnaviria</taxon>
        <taxon>Bamfordvirae</taxon>
        <taxon>Nucleocytoviricota</taxon>
        <taxon>Megaviricetes</taxon>
        <taxon>Imitervirales</taxon>
        <taxon>Mimiviridae</taxon>
        <taxon>Megamimivirinae</taxon>
        <taxon>Mimivirus</taxon>
        <taxon>Mimivirus bradfordmassiliense</taxon>
    </lineage>
</organism>
<name>A0A2L2DN34_MIMIV</name>
<organismHost>
    <name type="scientific">Acanthamoeba polyphaga</name>
    <name type="common">Amoeba</name>
    <dbReference type="NCBI Taxonomy" id="5757"/>
</organismHost>
<evidence type="ECO:0000259" key="1">
    <source>
        <dbReference type="Pfam" id="PF00009"/>
    </source>
</evidence>
<dbReference type="GO" id="GO:0005525">
    <property type="term" value="F:GTP binding"/>
    <property type="evidence" value="ECO:0007669"/>
    <property type="project" value="InterPro"/>
</dbReference>
<dbReference type="EMBL" id="MG602508">
    <property type="protein sequence ID" value="AVG47579.1"/>
    <property type="molecule type" value="Genomic_DNA"/>
</dbReference>
<accession>A0A2L2DN34</accession>
<evidence type="ECO:0000313" key="2">
    <source>
        <dbReference type="EMBL" id="AVG47579.1"/>
    </source>
</evidence>
<dbReference type="Proteomes" id="UP000279644">
    <property type="component" value="Segment"/>
</dbReference>
<dbReference type="GO" id="GO:0003924">
    <property type="term" value="F:GTPase activity"/>
    <property type="evidence" value="ECO:0007669"/>
    <property type="project" value="InterPro"/>
</dbReference>
<dbReference type="InterPro" id="IPR000795">
    <property type="entry name" value="T_Tr_GTP-bd_dom"/>
</dbReference>
<dbReference type="Pfam" id="PF00009">
    <property type="entry name" value="GTP_EFTU"/>
    <property type="match status" value="1"/>
</dbReference>
<proteinExistence type="predicted"/>
<sequence length="588" mass="69698">MTMEIDRIEINIGIFGPSCSGKSTLVNCMTKSQLSNTGSNKTTYIPQVYTDYYNNNFITEDIYQINIDKTIKYLAYPQILKSTVFNPIFHKTTGFWDFLNNDLAETVNDSDISQHVGEDFIRRAKPMIKINIWDMPGFDDTIDNDIYIKWLNTNIDVFDIIIYITDINQCLDKFNTFNYMKQLITKYDFKMICLINKCDEMYFDPEIGKFSFDNYNDQDIYLKINNLVAQNISDINSQNYTITPFLPMTLLNNESSNRCIDNFRHILSNMLISNISIFTSKHLIKCLDNIKNMPDIMRFLRVINKFNIIEFKNHDINLVWKKISNILIAHEYNIIRKSIMLCEKKLNYDDFDRVHSEIQEYLTFFTSIDLLENWPEYPTDLLKYHKTKLISNLLNIYDELCNSEYKGQPYICPSNLLVFLELIKTHVPQEFDRYVIKFISVHTDVKNFTESYERNLTVMIEYAKSNISQNYNINEYLASICQIIINKQYYIKNKLPNEYFIYLIQLKKLVKNIIKNTIKKENVTINPLDILLEVIKKNISNYLSDSSFANLYRPELNMTNIDKCFNYFIHNDKIINLDFEKKLLTFYV</sequence>
<dbReference type="CDD" id="cd00882">
    <property type="entry name" value="Ras_like_GTPase"/>
    <property type="match status" value="1"/>
</dbReference>
<feature type="domain" description="Tr-type G" evidence="1">
    <location>
        <begin position="10"/>
        <end position="262"/>
    </location>
</feature>
<dbReference type="Gene3D" id="3.40.50.300">
    <property type="entry name" value="P-loop containing nucleotide triphosphate hydrolases"/>
    <property type="match status" value="1"/>
</dbReference>
<reference evidence="2" key="1">
    <citation type="journal article" date="2017" name="Front. Microbiol.">
        <title>Genome Characterization of the First Mimiviruses of Lineage C Isolated in Brazil.</title>
        <authorList>
            <person name="Assis F.L."/>
            <person name="Franco-Luiz A.P.M."/>
            <person name="Dos Santos R.N."/>
            <person name="Campos F.S."/>
            <person name="Dornas F.P."/>
            <person name="Borato P.V.M."/>
            <person name="Franco A.C."/>
            <person name="Abrahao J.S."/>
            <person name="Colson P."/>
            <person name="Scola B."/>
        </authorList>
    </citation>
    <scope>NUCLEOTIDE SEQUENCE [LARGE SCALE GENOMIC DNA]</scope>
</reference>